<dbReference type="KEGG" id="bhk:B4U37_06235"/>
<accession>A0A1Y0CK28</accession>
<evidence type="ECO:0000313" key="3">
    <source>
        <dbReference type="Proteomes" id="UP000195573"/>
    </source>
</evidence>
<sequence length="80" mass="9006">MEICPLCNGLEEYHGTCESCGSMLNDTGKVTDYLDDYSAYMEINLLKMVDGDVNSVENHICLHLFNCAVCQKEQIIPIQE</sequence>
<dbReference type="RefSeq" id="WP_088017529.1">
    <property type="nucleotide sequence ID" value="NZ_CP020880.1"/>
</dbReference>
<dbReference type="Proteomes" id="UP000323393">
    <property type="component" value="Unassembled WGS sequence"/>
</dbReference>
<dbReference type="GeneID" id="96738022"/>
<dbReference type="EMBL" id="CP020880">
    <property type="protein sequence ID" value="ART75648.1"/>
    <property type="molecule type" value="Genomic_DNA"/>
</dbReference>
<evidence type="ECO:0000313" key="4">
    <source>
        <dbReference type="Proteomes" id="UP000323393"/>
    </source>
</evidence>
<evidence type="ECO:0000313" key="1">
    <source>
        <dbReference type="EMBL" id="ART75648.1"/>
    </source>
</evidence>
<dbReference type="Proteomes" id="UP000195573">
    <property type="component" value="Chromosome"/>
</dbReference>
<protein>
    <submittedName>
        <fullName evidence="2">Uncharacterized protein</fullName>
    </submittedName>
</protein>
<gene>
    <name evidence="1" type="ORF">B4U37_06235</name>
    <name evidence="2" type="ORF">FZC74_01225</name>
</gene>
<evidence type="ECO:0000313" key="2">
    <source>
        <dbReference type="EMBL" id="TYS60931.1"/>
    </source>
</evidence>
<dbReference type="AlphaFoldDB" id="A0A1Y0CK28"/>
<keyword evidence="3" id="KW-1185">Reference proteome</keyword>
<proteinExistence type="predicted"/>
<dbReference type="EMBL" id="VTEU01000001">
    <property type="protein sequence ID" value="TYS60931.1"/>
    <property type="molecule type" value="Genomic_DNA"/>
</dbReference>
<reference evidence="1 3" key="1">
    <citation type="submission" date="2017-04" db="EMBL/GenBank/DDBJ databases">
        <title>Complete Genome Sequence of the Bacillus horikoshii 20a strain from Cuatro Cienegas, Coahuila, Mexico.</title>
        <authorList>
            <person name="Zarza E."/>
            <person name="Alcaraz L.D."/>
            <person name="Aguilar-Salinas B."/>
            <person name="Islas A."/>
            <person name="Olmedo-Alvarez G."/>
        </authorList>
    </citation>
    <scope>NUCLEOTIDE SEQUENCE [LARGE SCALE GENOMIC DNA]</scope>
    <source>
        <strain evidence="1 3">20a</strain>
    </source>
</reference>
<name>A0A1Y0CK28_9BACI</name>
<reference evidence="2 4" key="2">
    <citation type="submission" date="2019-08" db="EMBL/GenBank/DDBJ databases">
        <title>Bacillus genomes from the desert of Cuatro Cienegas, Coahuila.</title>
        <authorList>
            <person name="Olmedo-Alvarez G."/>
        </authorList>
    </citation>
    <scope>NUCLEOTIDE SEQUENCE [LARGE SCALE GENOMIC DNA]</scope>
    <source>
        <strain evidence="2 4">CH88_3T</strain>
    </source>
</reference>
<organism evidence="2 4">
    <name type="scientific">Sutcliffiella horikoshii</name>
    <dbReference type="NCBI Taxonomy" id="79883"/>
    <lineage>
        <taxon>Bacteria</taxon>
        <taxon>Bacillati</taxon>
        <taxon>Bacillota</taxon>
        <taxon>Bacilli</taxon>
        <taxon>Bacillales</taxon>
        <taxon>Bacillaceae</taxon>
        <taxon>Sutcliffiella</taxon>
    </lineage>
</organism>